<gene>
    <name evidence="1" type="ORF">A3K89_01125</name>
</gene>
<organism evidence="1 2">
    <name type="scientific">Rhodococcoides kyotonense</name>
    <dbReference type="NCBI Taxonomy" id="398843"/>
    <lineage>
        <taxon>Bacteria</taxon>
        <taxon>Bacillati</taxon>
        <taxon>Actinomycetota</taxon>
        <taxon>Actinomycetes</taxon>
        <taxon>Mycobacteriales</taxon>
        <taxon>Nocardiaceae</taxon>
        <taxon>Rhodococcoides</taxon>
    </lineage>
</organism>
<dbReference type="Proteomes" id="UP000077519">
    <property type="component" value="Unassembled WGS sequence"/>
</dbReference>
<protein>
    <submittedName>
        <fullName evidence="1">Uncharacterized protein</fullName>
    </submittedName>
</protein>
<reference evidence="1 2" key="1">
    <citation type="submission" date="2016-03" db="EMBL/GenBank/DDBJ databases">
        <title>Genome sequence of Rhodococcus kyotonensis KB10.</title>
        <authorList>
            <person name="Jeong H."/>
            <person name="Hong C.E."/>
            <person name="Jo S.H."/>
            <person name="Park J.M."/>
        </authorList>
    </citation>
    <scope>NUCLEOTIDE SEQUENCE [LARGE SCALE GENOMIC DNA]</scope>
    <source>
        <strain evidence="1 2">KB10</strain>
    </source>
</reference>
<sequence length="220" mass="22429">MMRVGGLVEGVVIAAAAVGLCAVVGIAKPLPVAGVSTDRLGPDSGETVAEYTGRARAGLAEPGDSEPRWALVSFDTYVSPGQSFSAARGERIAQVLIRVPIERVQTRVLAIGVPGTDASVNSALDVAATELHAGVGQWDRQAQIDAASVTRLAAGCDCVVGLVVRADPPALTAIENEPGVRAVEALPADARAGHFAVRALLPDYTDVVGALPDDGPIPVP</sequence>
<keyword evidence="2" id="KW-1185">Reference proteome</keyword>
<dbReference type="EMBL" id="LVHI01000001">
    <property type="protein sequence ID" value="OAK57434.1"/>
    <property type="molecule type" value="Genomic_DNA"/>
</dbReference>
<dbReference type="AlphaFoldDB" id="A0A177YPE0"/>
<proteinExistence type="predicted"/>
<evidence type="ECO:0000313" key="2">
    <source>
        <dbReference type="Proteomes" id="UP000077519"/>
    </source>
</evidence>
<dbReference type="RefSeq" id="WP_084423505.1">
    <property type="nucleotide sequence ID" value="NZ_LVHI01000001.1"/>
</dbReference>
<comment type="caution">
    <text evidence="1">The sequence shown here is derived from an EMBL/GenBank/DDBJ whole genome shotgun (WGS) entry which is preliminary data.</text>
</comment>
<evidence type="ECO:0000313" key="1">
    <source>
        <dbReference type="EMBL" id="OAK57434.1"/>
    </source>
</evidence>
<accession>A0A177YPE0</accession>
<name>A0A177YPE0_9NOCA</name>